<accession>A0ABS4GAE8</accession>
<keyword evidence="1" id="KW-0285">Flavoprotein</keyword>
<dbReference type="EMBL" id="JAGGKS010000001">
    <property type="protein sequence ID" value="MBP1924671.1"/>
    <property type="molecule type" value="Genomic_DNA"/>
</dbReference>
<dbReference type="InterPro" id="IPR005025">
    <property type="entry name" value="FMN_Rdtase-like_dom"/>
</dbReference>
<evidence type="ECO:0000259" key="3">
    <source>
        <dbReference type="Pfam" id="PF03358"/>
    </source>
</evidence>
<dbReference type="InterPro" id="IPR029039">
    <property type="entry name" value="Flavoprotein-like_sf"/>
</dbReference>
<evidence type="ECO:0000313" key="4">
    <source>
        <dbReference type="EMBL" id="MBP1924671.1"/>
    </source>
</evidence>
<evidence type="ECO:0000256" key="2">
    <source>
        <dbReference type="ARBA" id="ARBA00022643"/>
    </source>
</evidence>
<comment type="caution">
    <text evidence="4">The sequence shown here is derived from an EMBL/GenBank/DDBJ whole genome shotgun (WGS) entry which is preliminary data.</text>
</comment>
<gene>
    <name evidence="4" type="ORF">J2Z76_000524</name>
</gene>
<dbReference type="Pfam" id="PF03358">
    <property type="entry name" value="FMN_red"/>
    <property type="match status" value="1"/>
</dbReference>
<keyword evidence="5" id="KW-1185">Reference proteome</keyword>
<dbReference type="SUPFAM" id="SSF52218">
    <property type="entry name" value="Flavoproteins"/>
    <property type="match status" value="1"/>
</dbReference>
<dbReference type="Gene3D" id="3.40.50.360">
    <property type="match status" value="1"/>
</dbReference>
<dbReference type="RefSeq" id="WP_209510419.1">
    <property type="nucleotide sequence ID" value="NZ_JAGGKS010000001.1"/>
</dbReference>
<reference evidence="4 5" key="1">
    <citation type="submission" date="2021-03" db="EMBL/GenBank/DDBJ databases">
        <title>Genomic Encyclopedia of Type Strains, Phase IV (KMG-IV): sequencing the most valuable type-strain genomes for metagenomic binning, comparative biology and taxonomic classification.</title>
        <authorList>
            <person name="Goeker M."/>
        </authorList>
    </citation>
    <scope>NUCLEOTIDE SEQUENCE [LARGE SCALE GENOMIC DNA]</scope>
    <source>
        <strain evidence="4 5">DSM 24004</strain>
    </source>
</reference>
<keyword evidence="2" id="KW-0288">FMN</keyword>
<evidence type="ECO:0000256" key="1">
    <source>
        <dbReference type="ARBA" id="ARBA00022630"/>
    </source>
</evidence>
<feature type="domain" description="NADPH-dependent FMN reductase-like" evidence="3">
    <location>
        <begin position="1"/>
        <end position="109"/>
    </location>
</feature>
<sequence length="206" mass="23415">MEILGIVGSYRKSGNTDILVQKVLEGVMNYGLDTNYIFLPDFNIKDCTGCERCKVGFKCVKKDDMQKLYPLIEKADAIVIGSPTYFYNVTGVTKNFLNRLYCYEIFDENDRSVWMGLNEVIGIKYAVTVAVCEQEREEDMGYTSLTLSKTIEAVGYRVIDNIKALHVYSKGDILNYEDELKHAILAGEKLAKTLMLREKVKSTKII</sequence>
<proteinExistence type="predicted"/>
<protein>
    <submittedName>
        <fullName evidence="4">Multimeric flavodoxin WrbA</fullName>
    </submittedName>
</protein>
<organism evidence="4 5">
    <name type="scientific">Sedimentibacter acidaminivorans</name>
    <dbReference type="NCBI Taxonomy" id="913099"/>
    <lineage>
        <taxon>Bacteria</taxon>
        <taxon>Bacillati</taxon>
        <taxon>Bacillota</taxon>
        <taxon>Tissierellia</taxon>
        <taxon>Sedimentibacter</taxon>
    </lineage>
</organism>
<dbReference type="Proteomes" id="UP001519342">
    <property type="component" value="Unassembled WGS sequence"/>
</dbReference>
<evidence type="ECO:0000313" key="5">
    <source>
        <dbReference type="Proteomes" id="UP001519342"/>
    </source>
</evidence>
<name>A0ABS4GAE8_9FIRM</name>
<dbReference type="PANTHER" id="PTHR43278:SF2">
    <property type="entry name" value="IRON-SULFUR FLAVOPROTEIN"/>
    <property type="match status" value="1"/>
</dbReference>
<dbReference type="PANTHER" id="PTHR43278">
    <property type="entry name" value="NAD(P)H-DEPENDENT FMN-CONTAINING OXIDOREDUCTASE YWQN-RELATED"/>
    <property type="match status" value="1"/>
</dbReference>
<dbReference type="InterPro" id="IPR051796">
    <property type="entry name" value="ISF_SsuE-like"/>
</dbReference>